<reference evidence="1" key="1">
    <citation type="submission" date="2014-09" db="EMBL/GenBank/DDBJ databases">
        <authorList>
            <person name="Magalhaes I.L.F."/>
            <person name="Oliveira U."/>
            <person name="Santos F.R."/>
            <person name="Vidigal T.H.D.A."/>
            <person name="Brescovit A.D."/>
            <person name="Santos A.J."/>
        </authorList>
    </citation>
    <scope>NUCLEOTIDE SEQUENCE</scope>
    <source>
        <tissue evidence="1">Shoot tissue taken approximately 20 cm above the soil surface</tissue>
    </source>
</reference>
<accession>A0A0A9BGY7</accession>
<dbReference type="AlphaFoldDB" id="A0A0A9BGY7"/>
<dbReference type="EMBL" id="GBRH01239348">
    <property type="protein sequence ID" value="JAD58547.1"/>
    <property type="molecule type" value="Transcribed_RNA"/>
</dbReference>
<reference evidence="1" key="2">
    <citation type="journal article" date="2015" name="Data Brief">
        <title>Shoot transcriptome of the giant reed, Arundo donax.</title>
        <authorList>
            <person name="Barrero R.A."/>
            <person name="Guerrero F.D."/>
            <person name="Moolhuijzen P."/>
            <person name="Goolsby J.A."/>
            <person name="Tidwell J."/>
            <person name="Bellgard S.E."/>
            <person name="Bellgard M.I."/>
        </authorList>
    </citation>
    <scope>NUCLEOTIDE SEQUENCE</scope>
    <source>
        <tissue evidence="1">Shoot tissue taken approximately 20 cm above the soil surface</tissue>
    </source>
</reference>
<proteinExistence type="predicted"/>
<evidence type="ECO:0000313" key="1">
    <source>
        <dbReference type="EMBL" id="JAD58547.1"/>
    </source>
</evidence>
<protein>
    <submittedName>
        <fullName evidence="1">Uncharacterized protein</fullName>
    </submittedName>
</protein>
<organism evidence="1">
    <name type="scientific">Arundo donax</name>
    <name type="common">Giant reed</name>
    <name type="synonym">Donax arundinaceus</name>
    <dbReference type="NCBI Taxonomy" id="35708"/>
    <lineage>
        <taxon>Eukaryota</taxon>
        <taxon>Viridiplantae</taxon>
        <taxon>Streptophyta</taxon>
        <taxon>Embryophyta</taxon>
        <taxon>Tracheophyta</taxon>
        <taxon>Spermatophyta</taxon>
        <taxon>Magnoliopsida</taxon>
        <taxon>Liliopsida</taxon>
        <taxon>Poales</taxon>
        <taxon>Poaceae</taxon>
        <taxon>PACMAD clade</taxon>
        <taxon>Arundinoideae</taxon>
        <taxon>Arundineae</taxon>
        <taxon>Arundo</taxon>
    </lineage>
</organism>
<name>A0A0A9BGY7_ARUDO</name>
<sequence length="25" mass="3088">MYHKLSFTQDRILIYTSFVLKQLNK</sequence>